<keyword evidence="2" id="KW-1185">Reference proteome</keyword>
<dbReference type="EMBL" id="OZ021745">
    <property type="protein sequence ID" value="CAK9313308.1"/>
    <property type="molecule type" value="Genomic_DNA"/>
</dbReference>
<evidence type="ECO:0000313" key="2">
    <source>
        <dbReference type="Proteomes" id="UP001642487"/>
    </source>
</evidence>
<dbReference type="Proteomes" id="UP001642487">
    <property type="component" value="Chromosome 11"/>
</dbReference>
<gene>
    <name evidence="1" type="ORF">CITCOLO1_LOCUS5022</name>
</gene>
<evidence type="ECO:0000313" key="1">
    <source>
        <dbReference type="EMBL" id="CAK9313308.1"/>
    </source>
</evidence>
<protein>
    <submittedName>
        <fullName evidence="1">Uncharacterized protein</fullName>
    </submittedName>
</protein>
<proteinExistence type="predicted"/>
<organism evidence="1 2">
    <name type="scientific">Citrullus colocynthis</name>
    <name type="common">colocynth</name>
    <dbReference type="NCBI Taxonomy" id="252529"/>
    <lineage>
        <taxon>Eukaryota</taxon>
        <taxon>Viridiplantae</taxon>
        <taxon>Streptophyta</taxon>
        <taxon>Embryophyta</taxon>
        <taxon>Tracheophyta</taxon>
        <taxon>Spermatophyta</taxon>
        <taxon>Magnoliopsida</taxon>
        <taxon>eudicotyledons</taxon>
        <taxon>Gunneridae</taxon>
        <taxon>Pentapetalae</taxon>
        <taxon>rosids</taxon>
        <taxon>fabids</taxon>
        <taxon>Cucurbitales</taxon>
        <taxon>Cucurbitaceae</taxon>
        <taxon>Benincaseae</taxon>
        <taxon>Citrullus</taxon>
    </lineage>
</organism>
<sequence>MCMYAKKDLNLIKIIKINLSFFPISCSGKFRRIIRSPPPVSLDASSPLLLLTKQPPLRHLSLWTVFRPSPVIGNCSSFAISTWVV</sequence>
<name>A0ABP0XYS0_9ROSI</name>
<reference evidence="1 2" key="1">
    <citation type="submission" date="2024-03" db="EMBL/GenBank/DDBJ databases">
        <authorList>
            <person name="Gkanogiannis A."/>
            <person name="Becerra Lopez-Lavalle L."/>
        </authorList>
    </citation>
    <scope>NUCLEOTIDE SEQUENCE [LARGE SCALE GENOMIC DNA]</scope>
</reference>
<accession>A0ABP0XYS0</accession>